<comment type="caution">
    <text evidence="10">The sequence shown here is derived from an EMBL/GenBank/DDBJ whole genome shotgun (WGS) entry which is preliminary data.</text>
</comment>
<keyword evidence="3" id="KW-1003">Cell membrane</keyword>
<reference evidence="10" key="2">
    <citation type="submission" date="2020-09" db="EMBL/GenBank/DDBJ databases">
        <authorList>
            <person name="Sun Q."/>
            <person name="Zhou Y."/>
        </authorList>
    </citation>
    <scope>NUCLEOTIDE SEQUENCE</scope>
    <source>
        <strain evidence="10">CGMCC 4.7308</strain>
    </source>
</reference>
<feature type="transmembrane region" description="Helical" evidence="9">
    <location>
        <begin position="256"/>
        <end position="278"/>
    </location>
</feature>
<feature type="transmembrane region" description="Helical" evidence="9">
    <location>
        <begin position="6"/>
        <end position="29"/>
    </location>
</feature>
<evidence type="ECO:0000256" key="6">
    <source>
        <dbReference type="ARBA" id="ARBA00022989"/>
    </source>
</evidence>
<name>A0A917STY3_9ACTN</name>
<evidence type="ECO:0000256" key="7">
    <source>
        <dbReference type="ARBA" id="ARBA00023136"/>
    </source>
</evidence>
<dbReference type="RefSeq" id="WP_188940674.1">
    <property type="nucleotide sequence ID" value="NZ_BMNA01000002.1"/>
</dbReference>
<dbReference type="GO" id="GO:0006865">
    <property type="term" value="P:amino acid transport"/>
    <property type="evidence" value="ECO:0007669"/>
    <property type="project" value="UniProtKB-KW"/>
</dbReference>
<comment type="subcellular location">
    <subcellularLocation>
        <location evidence="1">Cell membrane</location>
        <topology evidence="1">Multi-pass membrane protein</topology>
    </subcellularLocation>
</comment>
<keyword evidence="11" id="KW-1185">Reference proteome</keyword>
<evidence type="ECO:0000313" key="10">
    <source>
        <dbReference type="EMBL" id="GGL94754.1"/>
    </source>
</evidence>
<sequence length="292" mass="30127">MGLLLSAGISGIAVGLLYGMIGFAIVMLYKSTGVANFAQGTLATLGGFVCWASMTDLGLPLWAAIVVALVASAVLGVAVYFVVIRPRPSAGNLNITVRTLGLSLLLLAVMEWRWGAGAPYRFPAIVEGTGVQVADFVVPAQSLLIAAVAAAIMGTLWALFRYSNVGLSFRAMAEQPDTARLLGLPATRLSAATWAISAVLGTVVAILLAPSSFLAPSTMESYLLFTFTGIVLGGLTSLPGALLGSVIVGVVSNVTIVALSLEAGVLVVFALLLVVMLLRPQGLLGRPESVRL</sequence>
<dbReference type="GO" id="GO:0022857">
    <property type="term" value="F:transmembrane transporter activity"/>
    <property type="evidence" value="ECO:0007669"/>
    <property type="project" value="InterPro"/>
</dbReference>
<dbReference type="Proteomes" id="UP000655208">
    <property type="component" value="Unassembled WGS sequence"/>
</dbReference>
<keyword evidence="5" id="KW-0029">Amino-acid transport</keyword>
<dbReference type="InterPro" id="IPR001851">
    <property type="entry name" value="ABC_transp_permease"/>
</dbReference>
<keyword evidence="6 9" id="KW-1133">Transmembrane helix</keyword>
<feature type="transmembrane region" description="Helical" evidence="9">
    <location>
        <begin position="95"/>
        <end position="116"/>
    </location>
</feature>
<gene>
    <name evidence="10" type="ORF">GCM10011594_13230</name>
</gene>
<keyword evidence="7 9" id="KW-0472">Membrane</keyword>
<organism evidence="10 11">
    <name type="scientific">Nakamurella endophytica</name>
    <dbReference type="NCBI Taxonomy" id="1748367"/>
    <lineage>
        <taxon>Bacteria</taxon>
        <taxon>Bacillati</taxon>
        <taxon>Actinomycetota</taxon>
        <taxon>Actinomycetes</taxon>
        <taxon>Nakamurellales</taxon>
        <taxon>Nakamurellaceae</taxon>
        <taxon>Nakamurella</taxon>
    </lineage>
</organism>
<dbReference type="GO" id="GO:0005886">
    <property type="term" value="C:plasma membrane"/>
    <property type="evidence" value="ECO:0007669"/>
    <property type="project" value="UniProtKB-SubCell"/>
</dbReference>
<evidence type="ECO:0000256" key="2">
    <source>
        <dbReference type="ARBA" id="ARBA00022448"/>
    </source>
</evidence>
<dbReference type="AlphaFoldDB" id="A0A917STY3"/>
<feature type="transmembrane region" description="Helical" evidence="9">
    <location>
        <begin position="36"/>
        <end position="54"/>
    </location>
</feature>
<reference evidence="10" key="1">
    <citation type="journal article" date="2014" name="Int. J. Syst. Evol. Microbiol.">
        <title>Complete genome sequence of Corynebacterium casei LMG S-19264T (=DSM 44701T), isolated from a smear-ripened cheese.</title>
        <authorList>
            <consortium name="US DOE Joint Genome Institute (JGI-PGF)"/>
            <person name="Walter F."/>
            <person name="Albersmeier A."/>
            <person name="Kalinowski J."/>
            <person name="Ruckert C."/>
        </authorList>
    </citation>
    <scope>NUCLEOTIDE SEQUENCE</scope>
    <source>
        <strain evidence="10">CGMCC 4.7308</strain>
    </source>
</reference>
<dbReference type="InterPro" id="IPR052157">
    <property type="entry name" value="BCAA_transport_permease"/>
</dbReference>
<feature type="transmembrane region" description="Helical" evidence="9">
    <location>
        <begin position="60"/>
        <end position="83"/>
    </location>
</feature>
<dbReference type="EMBL" id="BMNA01000002">
    <property type="protein sequence ID" value="GGL94754.1"/>
    <property type="molecule type" value="Genomic_DNA"/>
</dbReference>
<evidence type="ECO:0000313" key="11">
    <source>
        <dbReference type="Proteomes" id="UP000655208"/>
    </source>
</evidence>
<feature type="transmembrane region" description="Helical" evidence="9">
    <location>
        <begin position="136"/>
        <end position="160"/>
    </location>
</feature>
<dbReference type="CDD" id="cd06582">
    <property type="entry name" value="TM_PBP1_LivH_like"/>
    <property type="match status" value="1"/>
</dbReference>
<feature type="transmembrane region" description="Helical" evidence="9">
    <location>
        <begin position="222"/>
        <end position="244"/>
    </location>
</feature>
<dbReference type="Pfam" id="PF02653">
    <property type="entry name" value="BPD_transp_2"/>
    <property type="match status" value="1"/>
</dbReference>
<keyword evidence="2" id="KW-0813">Transport</keyword>
<protein>
    <submittedName>
        <fullName evidence="10">Branched-chain amino acid ABC transporter permease</fullName>
    </submittedName>
</protein>
<feature type="transmembrane region" description="Helical" evidence="9">
    <location>
        <begin position="189"/>
        <end position="210"/>
    </location>
</feature>
<evidence type="ECO:0000256" key="3">
    <source>
        <dbReference type="ARBA" id="ARBA00022475"/>
    </source>
</evidence>
<dbReference type="PANTHER" id="PTHR11795:SF451">
    <property type="entry name" value="ABC TRANSPORTER PERMEASE PROTEIN"/>
    <property type="match status" value="1"/>
</dbReference>
<evidence type="ECO:0000256" key="4">
    <source>
        <dbReference type="ARBA" id="ARBA00022692"/>
    </source>
</evidence>
<evidence type="ECO:0000256" key="9">
    <source>
        <dbReference type="SAM" id="Phobius"/>
    </source>
</evidence>
<evidence type="ECO:0000256" key="1">
    <source>
        <dbReference type="ARBA" id="ARBA00004651"/>
    </source>
</evidence>
<comment type="similarity">
    <text evidence="8">Belongs to the binding-protein-dependent transport system permease family. LivHM subfamily.</text>
</comment>
<evidence type="ECO:0000256" key="5">
    <source>
        <dbReference type="ARBA" id="ARBA00022970"/>
    </source>
</evidence>
<keyword evidence="4 9" id="KW-0812">Transmembrane</keyword>
<evidence type="ECO:0000256" key="8">
    <source>
        <dbReference type="ARBA" id="ARBA00037998"/>
    </source>
</evidence>
<dbReference type="PANTHER" id="PTHR11795">
    <property type="entry name" value="BRANCHED-CHAIN AMINO ACID TRANSPORT SYSTEM PERMEASE PROTEIN LIVH"/>
    <property type="match status" value="1"/>
</dbReference>
<accession>A0A917STY3</accession>
<proteinExistence type="inferred from homology"/>